<dbReference type="RefSeq" id="WP_380187275.1">
    <property type="nucleotide sequence ID" value="NZ_JBHTBQ010000012.1"/>
</dbReference>
<name>A0ABW2QVB5_9NEIS</name>
<protein>
    <submittedName>
        <fullName evidence="1">Uncharacterized protein</fullName>
    </submittedName>
</protein>
<accession>A0ABW2QVB5</accession>
<keyword evidence="2" id="KW-1185">Reference proteome</keyword>
<comment type="caution">
    <text evidence="1">The sequence shown here is derived from an EMBL/GenBank/DDBJ whole genome shotgun (WGS) entry which is preliminary data.</text>
</comment>
<dbReference type="Proteomes" id="UP001596473">
    <property type="component" value="Unassembled WGS sequence"/>
</dbReference>
<dbReference type="EMBL" id="JBHTBQ010000012">
    <property type="protein sequence ID" value="MFC7419666.1"/>
    <property type="molecule type" value="Genomic_DNA"/>
</dbReference>
<reference evidence="2" key="1">
    <citation type="journal article" date="2019" name="Int. J. Syst. Evol. Microbiol.">
        <title>The Global Catalogue of Microorganisms (GCM) 10K type strain sequencing project: providing services to taxonomists for standard genome sequencing and annotation.</title>
        <authorList>
            <consortium name="The Broad Institute Genomics Platform"/>
            <consortium name="The Broad Institute Genome Sequencing Center for Infectious Disease"/>
            <person name="Wu L."/>
            <person name="Ma J."/>
        </authorList>
    </citation>
    <scope>NUCLEOTIDE SEQUENCE [LARGE SCALE GENOMIC DNA]</scope>
    <source>
        <strain evidence="2">CCUG 62945</strain>
    </source>
</reference>
<sequence length="67" mass="7574">MSTFVIHPIWPVSEPEAMEYGLFRITHHGEQELLRSACLESLTDAHHKMQHLAHHQDGCGAKQLKSG</sequence>
<gene>
    <name evidence="1" type="ORF">ACFQNF_07205</name>
</gene>
<proteinExistence type="predicted"/>
<evidence type="ECO:0000313" key="2">
    <source>
        <dbReference type="Proteomes" id="UP001596473"/>
    </source>
</evidence>
<organism evidence="1 2">
    <name type="scientific">Iodobacter arcticus</name>
    <dbReference type="NCBI Taxonomy" id="590593"/>
    <lineage>
        <taxon>Bacteria</taxon>
        <taxon>Pseudomonadati</taxon>
        <taxon>Pseudomonadota</taxon>
        <taxon>Betaproteobacteria</taxon>
        <taxon>Neisseriales</taxon>
        <taxon>Chitinibacteraceae</taxon>
        <taxon>Iodobacter</taxon>
    </lineage>
</organism>
<evidence type="ECO:0000313" key="1">
    <source>
        <dbReference type="EMBL" id="MFC7419666.1"/>
    </source>
</evidence>